<dbReference type="OrthoDB" id="7889158at2"/>
<protein>
    <submittedName>
        <fullName evidence="1">Uncharacterized protein</fullName>
    </submittedName>
</protein>
<reference evidence="1 2" key="1">
    <citation type="submission" date="2016-12" db="EMBL/GenBank/DDBJ databases">
        <title>The genome of dimorphic prosthecate Glycocaulis alkaliphilus 6b-8t, isolated from crude oil dictates its adaptability in petroleum environments.</title>
        <authorList>
            <person name="Wu X.-L."/>
            <person name="Geng S."/>
        </authorList>
    </citation>
    <scope>NUCLEOTIDE SEQUENCE [LARGE SCALE GENOMIC DNA]</scope>
    <source>
        <strain evidence="1 2">6B-8</strain>
    </source>
</reference>
<dbReference type="Proteomes" id="UP000286954">
    <property type="component" value="Chromosome"/>
</dbReference>
<dbReference type="RefSeq" id="WP_127566584.1">
    <property type="nucleotide sequence ID" value="NZ_BMFB01000007.1"/>
</dbReference>
<organism evidence="1 2">
    <name type="scientific">Glycocaulis alkaliphilus</name>
    <dbReference type="NCBI Taxonomy" id="1434191"/>
    <lineage>
        <taxon>Bacteria</taxon>
        <taxon>Pseudomonadati</taxon>
        <taxon>Pseudomonadota</taxon>
        <taxon>Alphaproteobacteria</taxon>
        <taxon>Maricaulales</taxon>
        <taxon>Maricaulaceae</taxon>
        <taxon>Glycocaulis</taxon>
    </lineage>
</organism>
<evidence type="ECO:0000313" key="2">
    <source>
        <dbReference type="Proteomes" id="UP000286954"/>
    </source>
</evidence>
<dbReference type="EMBL" id="CP018911">
    <property type="protein sequence ID" value="AZU03956.1"/>
    <property type="molecule type" value="Genomic_DNA"/>
</dbReference>
<dbReference type="KEGG" id="gak:X907_1423"/>
<evidence type="ECO:0000313" key="1">
    <source>
        <dbReference type="EMBL" id="AZU03956.1"/>
    </source>
</evidence>
<sequence length="75" mass="8086">MTKLLDHAVKVAGTLPDDVQDEIARLMLTLAGDDNALEPVDPDHLDGVLEGLEQARAGEFASRAELARTLSRFGE</sequence>
<gene>
    <name evidence="1" type="ORF">X907_1423</name>
</gene>
<proteinExistence type="predicted"/>
<accession>A0A3T0E9T5</accession>
<name>A0A3T0E9T5_9PROT</name>
<dbReference type="AlphaFoldDB" id="A0A3T0E9T5"/>
<keyword evidence="2" id="KW-1185">Reference proteome</keyword>